<accession>A0A9L0KFC1</accession>
<dbReference type="Ensembl" id="ENSEAST00005038794.1">
    <property type="protein sequence ID" value="ENSEASP00005060065.1"/>
    <property type="gene ID" value="ENSEASG00005027289.1"/>
</dbReference>
<dbReference type="CDD" id="cd09904">
    <property type="entry name" value="H3TH_XPG"/>
    <property type="match status" value="1"/>
</dbReference>
<proteinExistence type="predicted"/>
<dbReference type="Gene3D" id="1.10.150.20">
    <property type="entry name" value="5' to 3' exonuclease, C-terminal subdomain"/>
    <property type="match status" value="1"/>
</dbReference>
<dbReference type="CDD" id="cd09868">
    <property type="entry name" value="PIN_XPG_RAD2"/>
    <property type="match status" value="1"/>
</dbReference>
<dbReference type="InterPro" id="IPR006084">
    <property type="entry name" value="XPG/Rad2"/>
</dbReference>
<dbReference type="GeneTree" id="ENSGT00510000048601"/>
<evidence type="ECO:0000259" key="5">
    <source>
        <dbReference type="SMART" id="SM00484"/>
    </source>
</evidence>
<dbReference type="Gene3D" id="3.40.50.1010">
    <property type="entry name" value="5'-nuclease"/>
    <property type="match status" value="1"/>
</dbReference>
<dbReference type="SUPFAM" id="SSF88723">
    <property type="entry name" value="PIN domain-like"/>
    <property type="match status" value="1"/>
</dbReference>
<dbReference type="GO" id="GO:0003697">
    <property type="term" value="F:single-stranded DNA binding"/>
    <property type="evidence" value="ECO:0007669"/>
    <property type="project" value="InterPro"/>
</dbReference>
<reference evidence="6" key="3">
    <citation type="submission" date="2025-09" db="UniProtKB">
        <authorList>
            <consortium name="Ensembl"/>
        </authorList>
    </citation>
    <scope>IDENTIFICATION</scope>
</reference>
<dbReference type="InterPro" id="IPR019974">
    <property type="entry name" value="XPG_CS"/>
</dbReference>
<dbReference type="SMART" id="SM00484">
    <property type="entry name" value="XPGI"/>
    <property type="match status" value="1"/>
</dbReference>
<dbReference type="GO" id="GO:0006289">
    <property type="term" value="P:nucleotide-excision repair"/>
    <property type="evidence" value="ECO:0007669"/>
    <property type="project" value="InterPro"/>
</dbReference>
<feature type="region of interest" description="Disordered" evidence="4">
    <location>
        <begin position="341"/>
        <end position="413"/>
    </location>
</feature>
<comment type="subcellular location">
    <subcellularLocation>
        <location evidence="1">Nucleus</location>
    </subcellularLocation>
</comment>
<dbReference type="InterPro" id="IPR001044">
    <property type="entry name" value="XPG/Rad2_eukaryotes"/>
</dbReference>
<dbReference type="InterPro" id="IPR029060">
    <property type="entry name" value="PIN-like_dom_sf"/>
</dbReference>
<dbReference type="PRINTS" id="PR00066">
    <property type="entry name" value="XRODRMPGMNTG"/>
</dbReference>
<dbReference type="GO" id="GO:0005634">
    <property type="term" value="C:nucleus"/>
    <property type="evidence" value="ECO:0007669"/>
    <property type="project" value="UniProtKB-SubCell"/>
</dbReference>
<dbReference type="InterPro" id="IPR006086">
    <property type="entry name" value="XPG-I_dom"/>
</dbReference>
<dbReference type="GO" id="GO:0016788">
    <property type="term" value="F:hydrolase activity, acting on ester bonds"/>
    <property type="evidence" value="ECO:0007669"/>
    <property type="project" value="InterPro"/>
</dbReference>
<feature type="domain" description="XPG-I" evidence="5">
    <location>
        <begin position="10"/>
        <end position="79"/>
    </location>
</feature>
<dbReference type="GO" id="GO:0004520">
    <property type="term" value="F:DNA endonuclease activity"/>
    <property type="evidence" value="ECO:0007669"/>
    <property type="project" value="TreeGrafter"/>
</dbReference>
<dbReference type="InterPro" id="IPR008918">
    <property type="entry name" value="HhH2"/>
</dbReference>
<evidence type="ECO:0000256" key="2">
    <source>
        <dbReference type="ARBA" id="ARBA00022759"/>
    </source>
</evidence>
<reference evidence="6 7" key="1">
    <citation type="journal article" date="2020" name="Nat. Commun.">
        <title>Donkey genomes provide new insights into domestication and selection for coat color.</title>
        <authorList>
            <person name="Wang"/>
            <person name="C."/>
            <person name="Li"/>
            <person name="H."/>
            <person name="Guo"/>
            <person name="Y."/>
            <person name="Huang"/>
            <person name="J."/>
            <person name="Sun"/>
            <person name="Y."/>
            <person name="Min"/>
            <person name="J."/>
            <person name="Wang"/>
            <person name="J."/>
            <person name="Fang"/>
            <person name="X."/>
            <person name="Zhao"/>
            <person name="Z."/>
            <person name="Wang"/>
            <person name="S."/>
            <person name="Zhang"/>
            <person name="Y."/>
            <person name="Liu"/>
            <person name="Q."/>
            <person name="Jiang"/>
            <person name="Q."/>
            <person name="Wang"/>
            <person name="X."/>
            <person name="Guo"/>
            <person name="Y."/>
            <person name="Yang"/>
            <person name="C."/>
            <person name="Wang"/>
            <person name="Y."/>
            <person name="Tian"/>
            <person name="F."/>
            <person name="Zhuang"/>
            <person name="G."/>
            <person name="Fan"/>
            <person name="Y."/>
            <person name="Gao"/>
            <person name="Q."/>
            <person name="Li"/>
            <person name="Y."/>
            <person name="Ju"/>
            <person name="Z."/>
            <person name="Li"/>
            <person name="J."/>
            <person name="Li"/>
            <person name="R."/>
            <person name="Hou"/>
            <person name="M."/>
            <person name="Yang"/>
            <person name="G."/>
            <person name="Liu"/>
            <person name="G."/>
            <person name="Liu"/>
            <person name="W."/>
            <person name="Guo"/>
            <person name="J."/>
            <person name="Pan"/>
            <person name="S."/>
            <person name="Fan"/>
            <person name="G."/>
            <person name="Zhang"/>
            <person name="W."/>
            <person name="Zhang"/>
            <person name="R."/>
            <person name="Yu"/>
            <person name="J."/>
            <person name="Zhang"/>
            <person name="X."/>
            <person name="Yin"/>
            <person name="Q."/>
            <person name="Ji"/>
            <person name="C."/>
            <person name="Jin"/>
            <person name="Y."/>
            <person name="Yue"/>
            <person name="G."/>
            <person name="Liu"/>
            <person name="M."/>
            <person name="Xu"/>
            <person name="J."/>
            <person name="Liu"/>
            <person name="S."/>
            <person name="Jordana"/>
            <person name="J."/>
            <person name="Noce"/>
            <person name="A."/>
            <person name="Amills"/>
            <person name="M."/>
            <person name="Wu"/>
            <person name="D.D."/>
            <person name="Li"/>
            <person name="S."/>
            <person name="Zhou"/>
            <person name="X. and Zhong"/>
            <person name="J."/>
        </authorList>
    </citation>
    <scope>NUCLEOTIDE SEQUENCE [LARGE SCALE GENOMIC DNA]</scope>
</reference>
<keyword evidence="2" id="KW-0255">Endonuclease</keyword>
<dbReference type="PANTHER" id="PTHR16171">
    <property type="entry name" value="DNA REPAIR PROTEIN COMPLEMENTING XP-G CELLS-RELATED"/>
    <property type="match status" value="1"/>
</dbReference>
<evidence type="ECO:0000313" key="6">
    <source>
        <dbReference type="Ensembl" id="ENSEASP00005060065.1"/>
    </source>
</evidence>
<protein>
    <recommendedName>
        <fullName evidence="5">XPG-I domain-containing protein</fullName>
    </recommendedName>
</protein>
<keyword evidence="3" id="KW-0539">Nucleus</keyword>
<name>A0A9L0KFC1_EQUAS</name>
<dbReference type="InterPro" id="IPR036279">
    <property type="entry name" value="5-3_exonuclease_C_sf"/>
</dbReference>
<dbReference type="SUPFAM" id="SSF47807">
    <property type="entry name" value="5' to 3' exonuclease, C-terminal subdomain"/>
    <property type="match status" value="1"/>
</dbReference>
<keyword evidence="2" id="KW-0378">Hydrolase</keyword>
<dbReference type="PANTHER" id="PTHR16171:SF11">
    <property type="entry name" value="DNA EXCISION REPAIR PROTEIN ERCC-5"/>
    <property type="match status" value="1"/>
</dbReference>
<sequence length="413" mass="46940">DRLESQELLRLFGIPYIEAPMEAEAQCAILDLTDQTSGTITDDSDIWLFGARHVYKNFFNKNKFVEYYQYVDFHNQLGLDRNKLINLAYLLGSDYTEGIPTVGCVTAMEILNEFPGHGLEPLLKFSEWWNEAQKNKKIRPNPYDTKVKKKLRKLQLTPGFPNPAVADAYLKPVVDDSKGSFLWGKPDLDKIREYPFPSTKTDETLFPVLKQLNVQQTQLRIDSFFRVAQQEKQDAKGIKSQRLNRAVTCMLRKEREEETSEIEAVSVAMEKEFEFLDKAKGKTQKRSIANEWEESSNLKRKRLSDSKRENECGGFLGEAYLSQSSDASSGEDAEGLSLMNMQRGKAVQESKISSSGLHNTVKPVSVRDEGATTSSSSDDDGEKAKPALVTARSVFGKKRRKLRRTRGRKRNLI</sequence>
<organism evidence="6 7">
    <name type="scientific">Equus asinus</name>
    <name type="common">Donkey</name>
    <name type="synonym">Equus africanus asinus</name>
    <dbReference type="NCBI Taxonomy" id="9793"/>
    <lineage>
        <taxon>Eukaryota</taxon>
        <taxon>Metazoa</taxon>
        <taxon>Chordata</taxon>
        <taxon>Craniata</taxon>
        <taxon>Vertebrata</taxon>
        <taxon>Euteleostomi</taxon>
        <taxon>Mammalia</taxon>
        <taxon>Eutheria</taxon>
        <taxon>Laurasiatheria</taxon>
        <taxon>Perissodactyla</taxon>
        <taxon>Equidae</taxon>
        <taxon>Equus</taxon>
    </lineage>
</organism>
<feature type="compositionally biased region" description="Basic residues" evidence="4">
    <location>
        <begin position="395"/>
        <end position="413"/>
    </location>
</feature>
<dbReference type="FunFam" id="1.10.150.20:FF:000037">
    <property type="entry name" value="DNA repair protein complementing XP-G cells homolog"/>
    <property type="match status" value="1"/>
</dbReference>
<dbReference type="PROSITE" id="PS00842">
    <property type="entry name" value="XPG_2"/>
    <property type="match status" value="1"/>
</dbReference>
<reference evidence="6" key="2">
    <citation type="submission" date="2025-08" db="UniProtKB">
        <authorList>
            <consortium name="Ensembl"/>
        </authorList>
    </citation>
    <scope>IDENTIFICATION</scope>
</reference>
<dbReference type="PRINTS" id="PR00853">
    <property type="entry name" value="XPGRADSUPER"/>
</dbReference>
<keyword evidence="2" id="KW-0540">Nuclease</keyword>
<evidence type="ECO:0000313" key="7">
    <source>
        <dbReference type="Proteomes" id="UP000694387"/>
    </source>
</evidence>
<evidence type="ECO:0000256" key="1">
    <source>
        <dbReference type="ARBA" id="ARBA00004123"/>
    </source>
</evidence>
<dbReference type="Proteomes" id="UP000694387">
    <property type="component" value="Chromosome 11"/>
</dbReference>
<keyword evidence="7" id="KW-1185">Reference proteome</keyword>
<dbReference type="Pfam" id="PF00867">
    <property type="entry name" value="XPG_I"/>
    <property type="match status" value="1"/>
</dbReference>
<dbReference type="SMART" id="SM00279">
    <property type="entry name" value="HhH2"/>
    <property type="match status" value="1"/>
</dbReference>
<dbReference type="AlphaFoldDB" id="A0A9L0KFC1"/>
<evidence type="ECO:0000256" key="3">
    <source>
        <dbReference type="ARBA" id="ARBA00023242"/>
    </source>
</evidence>
<evidence type="ECO:0000256" key="4">
    <source>
        <dbReference type="SAM" id="MobiDB-lite"/>
    </source>
</evidence>